<proteinExistence type="predicted"/>
<sequence>MFHVCFLHHVQNALPLCSNAGFGSVLHSECRVQKCVVLRMQGSGVRYAQNAGIRSALCSECRDH</sequence>
<gene>
    <name evidence="1" type="ORF">AB205_0144420</name>
</gene>
<accession>A0A2G9Q4G4</accession>
<evidence type="ECO:0000313" key="2">
    <source>
        <dbReference type="Proteomes" id="UP000228934"/>
    </source>
</evidence>
<evidence type="ECO:0000313" key="1">
    <source>
        <dbReference type="EMBL" id="PIO10462.1"/>
    </source>
</evidence>
<dbReference type="EMBL" id="KZ369182">
    <property type="protein sequence ID" value="PIO10462.1"/>
    <property type="molecule type" value="Genomic_DNA"/>
</dbReference>
<organism evidence="1 2">
    <name type="scientific">Aquarana catesbeiana</name>
    <name type="common">American bullfrog</name>
    <name type="synonym">Rana catesbeiana</name>
    <dbReference type="NCBI Taxonomy" id="8400"/>
    <lineage>
        <taxon>Eukaryota</taxon>
        <taxon>Metazoa</taxon>
        <taxon>Chordata</taxon>
        <taxon>Craniata</taxon>
        <taxon>Vertebrata</taxon>
        <taxon>Euteleostomi</taxon>
        <taxon>Amphibia</taxon>
        <taxon>Batrachia</taxon>
        <taxon>Anura</taxon>
        <taxon>Neobatrachia</taxon>
        <taxon>Ranoidea</taxon>
        <taxon>Ranidae</taxon>
        <taxon>Aquarana</taxon>
    </lineage>
</organism>
<keyword evidence="2" id="KW-1185">Reference proteome</keyword>
<dbReference type="OrthoDB" id="10438788at2759"/>
<reference evidence="2" key="1">
    <citation type="journal article" date="2017" name="Nat. Commun.">
        <title>The North American bullfrog draft genome provides insight into hormonal regulation of long noncoding RNA.</title>
        <authorList>
            <person name="Hammond S.A."/>
            <person name="Warren R.L."/>
            <person name="Vandervalk B.P."/>
            <person name="Kucuk E."/>
            <person name="Khan H."/>
            <person name="Gibb E.A."/>
            <person name="Pandoh P."/>
            <person name="Kirk H."/>
            <person name="Zhao Y."/>
            <person name="Jones M."/>
            <person name="Mungall A.J."/>
            <person name="Coope R."/>
            <person name="Pleasance S."/>
            <person name="Moore R.A."/>
            <person name="Holt R.A."/>
            <person name="Round J.M."/>
            <person name="Ohora S."/>
            <person name="Walle B.V."/>
            <person name="Veldhoen N."/>
            <person name="Helbing C.C."/>
            <person name="Birol I."/>
        </authorList>
    </citation>
    <scope>NUCLEOTIDE SEQUENCE [LARGE SCALE GENOMIC DNA]</scope>
</reference>
<protein>
    <submittedName>
        <fullName evidence="1">Uncharacterized protein</fullName>
    </submittedName>
</protein>
<name>A0A2G9Q4G4_AQUCT</name>
<dbReference type="Proteomes" id="UP000228934">
    <property type="component" value="Unassembled WGS sequence"/>
</dbReference>
<dbReference type="AlphaFoldDB" id="A0A2G9Q4G4"/>